<gene>
    <name evidence="1" type="ORF">A33Q_2478</name>
</gene>
<dbReference type="OrthoDB" id="982527at2"/>
<comment type="caution">
    <text evidence="1">The sequence shown here is derived from an EMBL/GenBank/DDBJ whole genome shotgun (WGS) entry which is preliminary data.</text>
</comment>
<evidence type="ECO:0000313" key="2">
    <source>
        <dbReference type="Proteomes" id="UP000006073"/>
    </source>
</evidence>
<proteinExistence type="predicted"/>
<dbReference type="Proteomes" id="UP000006073">
    <property type="component" value="Unassembled WGS sequence"/>
</dbReference>
<dbReference type="EMBL" id="ALWO02000035">
    <property type="protein sequence ID" value="EOZ96357.1"/>
    <property type="molecule type" value="Genomic_DNA"/>
</dbReference>
<name>S2DAW2_INDAL</name>
<sequence length="51" mass="6081">MNYVYTHVSAAKHFNPETGRTVTVYKFGRKRGWDAGPRRERKFVETVEEYD</sequence>
<keyword evidence="2" id="KW-1185">Reference proteome</keyword>
<protein>
    <submittedName>
        <fullName evidence="1">Uncharacterized protein</fullName>
    </submittedName>
</protein>
<dbReference type="RefSeq" id="WP_016255123.1">
    <property type="nucleotide sequence ID" value="NZ_ALWO02000035.1"/>
</dbReference>
<reference evidence="1 2" key="1">
    <citation type="journal article" date="2013" name="Genome Announc.">
        <title>Draft Genome Sequence of Indibacter alkaliphilus Strain LW1T, Isolated from Lonar Lake, a Haloalkaline Lake in the Buldana District of Maharashtra, India.</title>
        <authorList>
            <person name="Singh A."/>
            <person name="Kumar Jangir P."/>
            <person name="Sharma R."/>
            <person name="Singh A."/>
            <person name="Kumar Pinnaka A."/>
            <person name="Shivaji S."/>
        </authorList>
    </citation>
    <scope>NUCLEOTIDE SEQUENCE [LARGE SCALE GENOMIC DNA]</scope>
    <source>
        <strain evidence="2">CCUG 57479 / KCTC 22604 / LW1</strain>
    </source>
</reference>
<evidence type="ECO:0000313" key="1">
    <source>
        <dbReference type="EMBL" id="EOZ96357.1"/>
    </source>
</evidence>
<dbReference type="AlphaFoldDB" id="S2DAW2"/>
<dbReference type="STRING" id="1189612.A33Q_2478"/>
<accession>S2DAW2</accession>
<organism evidence="1 2">
    <name type="scientific">Indibacter alkaliphilus (strain CCUG 57479 / KCTC 22604 / LW1)</name>
    <dbReference type="NCBI Taxonomy" id="1189612"/>
    <lineage>
        <taxon>Bacteria</taxon>
        <taxon>Pseudomonadati</taxon>
        <taxon>Bacteroidota</taxon>
        <taxon>Cytophagia</taxon>
        <taxon>Cytophagales</taxon>
        <taxon>Cyclobacteriaceae</taxon>
    </lineage>
</organism>